<dbReference type="PANTHER" id="PTHR11070:SF2">
    <property type="entry name" value="ATP-DEPENDENT DNA HELICASE SRS2"/>
    <property type="match status" value="1"/>
</dbReference>
<dbReference type="InterPro" id="IPR027417">
    <property type="entry name" value="P-loop_NTPase"/>
</dbReference>
<keyword evidence="3" id="KW-0347">Helicase</keyword>
<organism evidence="3 4">
    <name type="scientific">Marinobacter daepoensis</name>
    <dbReference type="NCBI Taxonomy" id="262077"/>
    <lineage>
        <taxon>Bacteria</taxon>
        <taxon>Pseudomonadati</taxon>
        <taxon>Pseudomonadota</taxon>
        <taxon>Gammaproteobacteria</taxon>
        <taxon>Pseudomonadales</taxon>
        <taxon>Marinobacteraceae</taxon>
        <taxon>Marinobacter</taxon>
    </lineage>
</organism>
<dbReference type="EMBL" id="JAFKDB010000008">
    <property type="protein sequence ID" value="MBN7769032.1"/>
    <property type="molecule type" value="Genomic_DNA"/>
</dbReference>
<keyword evidence="3" id="KW-0547">Nucleotide-binding</keyword>
<evidence type="ECO:0000259" key="2">
    <source>
        <dbReference type="Pfam" id="PF13538"/>
    </source>
</evidence>
<dbReference type="PANTHER" id="PTHR11070">
    <property type="entry name" value="UVRD / RECB / PCRA DNA HELICASE FAMILY MEMBER"/>
    <property type="match status" value="1"/>
</dbReference>
<dbReference type="SUPFAM" id="SSF52540">
    <property type="entry name" value="P-loop containing nucleoside triphosphate hydrolases"/>
    <property type="match status" value="1"/>
</dbReference>
<evidence type="ECO:0000313" key="3">
    <source>
        <dbReference type="EMBL" id="MBN7769032.1"/>
    </source>
</evidence>
<protein>
    <recommendedName>
        <fullName evidence="1">DNA 3'-5' helicase II</fullName>
    </recommendedName>
</protein>
<evidence type="ECO:0000313" key="4">
    <source>
        <dbReference type="Proteomes" id="UP000664344"/>
    </source>
</evidence>
<accession>A0ABS3BE98</accession>
<keyword evidence="3" id="KW-0378">Hydrolase</keyword>
<feature type="domain" description="UvrD-like helicase C-terminal" evidence="2">
    <location>
        <begin position="604"/>
        <end position="653"/>
    </location>
</feature>
<gene>
    <name evidence="3" type="ORF">JYP53_03830</name>
</gene>
<dbReference type="Proteomes" id="UP000664344">
    <property type="component" value="Unassembled WGS sequence"/>
</dbReference>
<proteinExistence type="predicted"/>
<name>A0ABS3BE98_9GAMM</name>
<sequence length="731" mass="82915">MQYLPGSLELDNSPYDVEVWRTLTQILGSDREGYCAYQIPMLGSVDTSEVPTFIVVTPEIGILLIDIVSNEINGVEEDGRVWGTPNGYEPSRDVLLELYGDEIETRLKRNSEFYDRRSKSIKVNLERILLFRENHSESLREIGVAEYCISKVVGSDEIDAFLTSRLQQGGWDSSVAQFNEVLSLLEGTEAIGRTSGYVKKEQIETINDYLQASLARTFKQDRAQRQISMQIPSGPQRIRGLAGTGKTVVLSLKAALTAIRAKDFKILYLFNTQSLYNMIERLISDYYARESKSAIDWENLDVLHAWGGRAKRGLYSHLCSIYGLAPLTFNDVRGARDGLARIYSHLLEMVGDNLEPMYDLVLIDEAQDFPNEVFQVVHRITKDPKRIVWAYDDFQSLKELRIREPEEMFGKKPDGTPVLPSSDLSGSYEGGVEKDFVLPNCYRNPRILLMVAHGVALGIYSKAGIVDSVDNVSDWNALGYRVLKPEAKAVIEANDIVEVERPDENSTNLLEALLTENQKSTRNLVKIYTAESKSEEQELIANKIYELITEQKVAPEEIFVITLNTRQAEQRLKPIRSLLNSSGIDSIIPGIVEKPDQFKEKGKVTLTTPFKAKGNEANVVFVMDSESVTPDPTFRKRNAFFVSVTRSRGWCYITGLNCDGMQEIVGEIQAIIQDIPVFKYTRPEDDVIRRRRMILSKPDDETEKMAKLLKELEKNHPDLLREHLERMNKNN</sequence>
<evidence type="ECO:0000256" key="1">
    <source>
        <dbReference type="ARBA" id="ARBA00034923"/>
    </source>
</evidence>
<dbReference type="InterPro" id="IPR000212">
    <property type="entry name" value="DNA_helicase_UvrD/REP"/>
</dbReference>
<comment type="caution">
    <text evidence="3">The sequence shown here is derived from an EMBL/GenBank/DDBJ whole genome shotgun (WGS) entry which is preliminary data.</text>
</comment>
<dbReference type="Gene3D" id="3.40.50.300">
    <property type="entry name" value="P-loop containing nucleotide triphosphate hydrolases"/>
    <property type="match status" value="2"/>
</dbReference>
<keyword evidence="3" id="KW-0067">ATP-binding</keyword>
<keyword evidence="4" id="KW-1185">Reference proteome</keyword>
<dbReference type="InterPro" id="IPR027785">
    <property type="entry name" value="UvrD-like_helicase_C"/>
</dbReference>
<dbReference type="GO" id="GO:0004386">
    <property type="term" value="F:helicase activity"/>
    <property type="evidence" value="ECO:0007669"/>
    <property type="project" value="UniProtKB-KW"/>
</dbReference>
<dbReference type="RefSeq" id="WP_206556755.1">
    <property type="nucleotide sequence ID" value="NZ_JAFKDB010000008.1"/>
</dbReference>
<dbReference type="Pfam" id="PF13538">
    <property type="entry name" value="UvrD_C_2"/>
    <property type="match status" value="1"/>
</dbReference>
<reference evidence="3 4" key="1">
    <citation type="submission" date="2021-02" db="EMBL/GenBank/DDBJ databases">
        <title>PHA producing bacteria isolated from coastal sediment in Guangdong, Shenzhen.</title>
        <authorList>
            <person name="Zheng W."/>
            <person name="Yu S."/>
            <person name="Huang Y."/>
        </authorList>
    </citation>
    <scope>NUCLEOTIDE SEQUENCE [LARGE SCALE GENOMIC DNA]</scope>
    <source>
        <strain evidence="3 4">TN21-5</strain>
    </source>
</reference>